<feature type="transmembrane region" description="Helical" evidence="1">
    <location>
        <begin position="6"/>
        <end position="29"/>
    </location>
</feature>
<keyword evidence="1" id="KW-0472">Membrane</keyword>
<dbReference type="EMBL" id="LT840184">
    <property type="protein sequence ID" value="SMF84565.1"/>
    <property type="molecule type" value="Genomic_DNA"/>
</dbReference>
<proteinExistence type="predicted"/>
<feature type="transmembrane region" description="Helical" evidence="1">
    <location>
        <begin position="41"/>
        <end position="64"/>
    </location>
</feature>
<evidence type="ECO:0000256" key="1">
    <source>
        <dbReference type="SAM" id="Phobius"/>
    </source>
</evidence>
<evidence type="ECO:0000313" key="2">
    <source>
        <dbReference type="EMBL" id="SMF84565.1"/>
    </source>
</evidence>
<dbReference type="AlphaFoldDB" id="A0A1X7HE42"/>
<keyword evidence="1" id="KW-0812">Transmembrane</keyword>
<keyword evidence="3" id="KW-1185">Reference proteome</keyword>
<reference evidence="2 3" key="1">
    <citation type="submission" date="2017-04" db="EMBL/GenBank/DDBJ databases">
        <authorList>
            <person name="Afonso C.L."/>
            <person name="Miller P.J."/>
            <person name="Scott M.A."/>
            <person name="Spackman E."/>
            <person name="Goraichik I."/>
            <person name="Dimitrov K.M."/>
            <person name="Suarez D.L."/>
            <person name="Swayne D.E."/>
        </authorList>
    </citation>
    <scope>NUCLEOTIDE SEQUENCE [LARGE SCALE GENOMIC DNA]</scope>
    <source>
        <strain evidence="2 3">N3/975</strain>
    </source>
</reference>
<gene>
    <name evidence="2" type="ORF">SAMN05661091_2652</name>
</gene>
<organism evidence="2 3">
    <name type="scientific">Paenibacillus uliginis N3/975</name>
    <dbReference type="NCBI Taxonomy" id="1313296"/>
    <lineage>
        <taxon>Bacteria</taxon>
        <taxon>Bacillati</taxon>
        <taxon>Bacillota</taxon>
        <taxon>Bacilli</taxon>
        <taxon>Bacillales</taxon>
        <taxon>Paenibacillaceae</taxon>
        <taxon>Paenibacillus</taxon>
    </lineage>
</organism>
<dbReference type="Proteomes" id="UP000192940">
    <property type="component" value="Chromosome I"/>
</dbReference>
<feature type="transmembrane region" description="Helical" evidence="1">
    <location>
        <begin position="70"/>
        <end position="90"/>
    </location>
</feature>
<accession>A0A1X7HE42</accession>
<keyword evidence="1" id="KW-1133">Transmembrane helix</keyword>
<evidence type="ECO:0000313" key="3">
    <source>
        <dbReference type="Proteomes" id="UP000192940"/>
    </source>
</evidence>
<dbReference type="STRING" id="1313296.SAMN05661091_2652"/>
<protein>
    <submittedName>
        <fullName evidence="2">Uncharacterized protein</fullName>
    </submittedName>
</protein>
<sequence>MEKGDFYIKTFYFIVALMIMLLGIIHIWITPRIYKSMTQESIWFVSGGLAVISNASINLAMINVKMGPSLLNYICQVNNVLTFIFSLFLVRVLPRPQTKLLVCLMFLETLLGFFEQV</sequence>
<name>A0A1X7HE42_9BACL</name>